<dbReference type="Proteomes" id="UP000544107">
    <property type="component" value="Unassembled WGS sequence"/>
</dbReference>
<evidence type="ECO:0000313" key="1">
    <source>
        <dbReference type="EMBL" id="MBB4009341.1"/>
    </source>
</evidence>
<name>A0A7W6HQ69_9HYPH</name>
<sequence length="65" mass="7146">MLTLKDARERAQSILRDIQLGTFQPHDVEPAPPVWTLGDVILSSSRDAPSAKLRTGRVARAFCDA</sequence>
<accession>A0A7W6HQ69</accession>
<protein>
    <submittedName>
        <fullName evidence="1">Uncharacterized protein</fullName>
    </submittedName>
</protein>
<reference evidence="1 2" key="1">
    <citation type="submission" date="2020-08" db="EMBL/GenBank/DDBJ databases">
        <title>Genomic Encyclopedia of Type Strains, Phase IV (KMG-IV): sequencing the most valuable type-strain genomes for metagenomic binning, comparative biology and taxonomic classification.</title>
        <authorList>
            <person name="Goeker M."/>
        </authorList>
    </citation>
    <scope>NUCLEOTIDE SEQUENCE [LARGE SCALE GENOMIC DNA]</scope>
    <source>
        <strain evidence="1 2">DSM 100021</strain>
    </source>
</reference>
<dbReference type="AlphaFoldDB" id="A0A7W6HQ69"/>
<comment type="caution">
    <text evidence="1">The sequence shown here is derived from an EMBL/GenBank/DDBJ whole genome shotgun (WGS) entry which is preliminary data.</text>
</comment>
<dbReference type="OrthoDB" id="7615137at2"/>
<dbReference type="RefSeq" id="WP_139310612.1">
    <property type="nucleotide sequence ID" value="NZ_JACIED010000005.1"/>
</dbReference>
<organism evidence="1 2">
    <name type="scientific">Allorhizobium taibaishanense</name>
    <dbReference type="NCBI Taxonomy" id="887144"/>
    <lineage>
        <taxon>Bacteria</taxon>
        <taxon>Pseudomonadati</taxon>
        <taxon>Pseudomonadota</taxon>
        <taxon>Alphaproteobacteria</taxon>
        <taxon>Hyphomicrobiales</taxon>
        <taxon>Rhizobiaceae</taxon>
        <taxon>Rhizobium/Agrobacterium group</taxon>
        <taxon>Allorhizobium</taxon>
    </lineage>
</organism>
<evidence type="ECO:0000313" key="2">
    <source>
        <dbReference type="Proteomes" id="UP000544107"/>
    </source>
</evidence>
<gene>
    <name evidence="1" type="ORF">GGQ71_003629</name>
</gene>
<proteinExistence type="predicted"/>
<dbReference type="EMBL" id="JACIED010000005">
    <property type="protein sequence ID" value="MBB4009341.1"/>
    <property type="molecule type" value="Genomic_DNA"/>
</dbReference>